<protein>
    <submittedName>
        <fullName evidence="1">DUF1684 domain-containing protein</fullName>
    </submittedName>
</protein>
<dbReference type="PANTHER" id="PTHR41913">
    <property type="entry name" value="DUF1684 DOMAIN-CONTAINING PROTEIN"/>
    <property type="match status" value="1"/>
</dbReference>
<accession>A0AAU7V6A4</accession>
<name>A0AAU7V6A4_9ACTO</name>
<reference evidence="1" key="1">
    <citation type="submission" date="2023-11" db="EMBL/GenBank/DDBJ databases">
        <title>Scrofimicrobium hongkongense sp. nov., isolated from a patient with peritonitis.</title>
        <authorList>
            <person name="Lao H.Y."/>
            <person name="Wong A.Y.P."/>
            <person name="Ng T.L."/>
            <person name="Wong R.Y.L."/>
            <person name="Yau M.C.Y."/>
            <person name="Lam J.Y.W."/>
            <person name="Siu G.K.H."/>
        </authorList>
    </citation>
    <scope>NUCLEOTIDE SEQUENCE</scope>
    <source>
        <strain evidence="1">R131</strain>
    </source>
</reference>
<organism evidence="1">
    <name type="scientific">Scrofimicrobium appendicitidis</name>
    <dbReference type="NCBI Taxonomy" id="3079930"/>
    <lineage>
        <taxon>Bacteria</taxon>
        <taxon>Bacillati</taxon>
        <taxon>Actinomycetota</taxon>
        <taxon>Actinomycetes</taxon>
        <taxon>Actinomycetales</taxon>
        <taxon>Actinomycetaceae</taxon>
        <taxon>Scrofimicrobium</taxon>
    </lineage>
</organism>
<dbReference type="AlphaFoldDB" id="A0AAU7V6A4"/>
<dbReference type="RefSeq" id="WP_350258176.1">
    <property type="nucleotide sequence ID" value="NZ_CP138335.1"/>
</dbReference>
<dbReference type="InterPro" id="IPR012467">
    <property type="entry name" value="DUF1684"/>
</dbReference>
<dbReference type="Pfam" id="PF07920">
    <property type="entry name" value="DUF1684"/>
    <property type="match status" value="1"/>
</dbReference>
<evidence type="ECO:0000313" key="1">
    <source>
        <dbReference type="EMBL" id="XBW07976.1"/>
    </source>
</evidence>
<dbReference type="PANTHER" id="PTHR41913:SF1">
    <property type="entry name" value="DUF1684 DOMAIN-CONTAINING PROTEIN"/>
    <property type="match status" value="1"/>
</dbReference>
<sequence>MDAINHRAAWEQWREHRNETLRQPHGWLSLVNLEWVGDTAAPLSSFPGIWSAKDHQVTATFSPEDQVTRDGHPVVGQVHLEIPRGESDTSLLDARGRQAEVASRFGRIAVRTRDPEAPTRTNFSETRTFDFDPKWIVTVEWEPYPEPTEVTVPSAHQSKPMTLTAQGSATVFGQKVTITGSDRDHLGLIFHDETNGNQTEGWRSAPAKLDDGRLTIDFNRAVNFPAHFTPYGTCPTPPAGNTLPVAVTAGEKKNR</sequence>
<gene>
    <name evidence="1" type="ORF">SAC06_10100</name>
</gene>
<dbReference type="EMBL" id="CP138335">
    <property type="protein sequence ID" value="XBW07976.1"/>
    <property type="molecule type" value="Genomic_DNA"/>
</dbReference>
<proteinExistence type="predicted"/>
<dbReference type="KEGG" id="sapp:SAC06_10100"/>